<accession>A0A9N9XR23</accession>
<name>A0A9N9XR23_PHYSR</name>
<feature type="transmembrane region" description="Helical" evidence="2">
    <location>
        <begin position="159"/>
        <end position="182"/>
    </location>
</feature>
<feature type="domain" description="Helicase superfamily 3 single-stranded DNA/RNA virus" evidence="3">
    <location>
        <begin position="227"/>
        <end position="308"/>
    </location>
</feature>
<sequence length="410" mass="47545">MTNNLNKSNSEPDLCIPEFDNLSVSSVSSPRDSKRGTSNNNQALPVVRRFFLEEIISNENKFGIRRVMYSETIGNYKNVRSREDYKTEDVPMETDSSITERYPKMIGISNQPSTKTTKNPDTDALQNTPRKRRSPKRRSNRTEVLPINPVVRNDKTNRLLFIIFTIMSIVSFCIYINFVVFVNSDIQVDNIKTDLINSVHGHRPLVDSITRVLETRQNWRDKLKIIAFIGSQGVGKTYTANLIKMHFPSNLVHELYGNQLYQKTEKQRILDGIKNCCLNLIIVDDLKQTDSNNLYDFINSLPKNTFILFIAIYNIHYTHDDMNTIVKHEDIVKIRDSFDASGIIDYDLLVFEDFTELQIKDWLRKQLKSKNIAIRDEEMFLENILDAHNVQHGLKGLHSKLILELETLRK</sequence>
<organism evidence="4 5">
    <name type="scientific">Phyllotreta striolata</name>
    <name type="common">Striped flea beetle</name>
    <name type="synonym">Crioceris striolata</name>
    <dbReference type="NCBI Taxonomy" id="444603"/>
    <lineage>
        <taxon>Eukaryota</taxon>
        <taxon>Metazoa</taxon>
        <taxon>Ecdysozoa</taxon>
        <taxon>Arthropoda</taxon>
        <taxon>Hexapoda</taxon>
        <taxon>Insecta</taxon>
        <taxon>Pterygota</taxon>
        <taxon>Neoptera</taxon>
        <taxon>Endopterygota</taxon>
        <taxon>Coleoptera</taxon>
        <taxon>Polyphaga</taxon>
        <taxon>Cucujiformia</taxon>
        <taxon>Chrysomeloidea</taxon>
        <taxon>Chrysomelidae</taxon>
        <taxon>Galerucinae</taxon>
        <taxon>Alticini</taxon>
        <taxon>Phyllotreta</taxon>
    </lineage>
</organism>
<feature type="region of interest" description="Disordered" evidence="1">
    <location>
        <begin position="103"/>
        <end position="142"/>
    </location>
</feature>
<keyword evidence="5" id="KW-1185">Reference proteome</keyword>
<proteinExistence type="predicted"/>
<keyword evidence="2" id="KW-0812">Transmembrane</keyword>
<feature type="compositionally biased region" description="Basic residues" evidence="1">
    <location>
        <begin position="129"/>
        <end position="139"/>
    </location>
</feature>
<evidence type="ECO:0000313" key="4">
    <source>
        <dbReference type="EMBL" id="CAG9864149.1"/>
    </source>
</evidence>
<gene>
    <name evidence="4" type="ORF">PHYEVI_LOCUS10406</name>
</gene>
<dbReference type="OrthoDB" id="8191652at2759"/>
<protein>
    <recommendedName>
        <fullName evidence="3">Helicase superfamily 3 single-stranded DNA/RNA virus domain-containing protein</fullName>
    </recommendedName>
</protein>
<reference evidence="4" key="1">
    <citation type="submission" date="2022-01" db="EMBL/GenBank/DDBJ databases">
        <authorList>
            <person name="King R."/>
        </authorList>
    </citation>
    <scope>NUCLEOTIDE SEQUENCE</scope>
</reference>
<dbReference type="Gene3D" id="3.40.50.300">
    <property type="entry name" value="P-loop containing nucleotide triphosphate hydrolases"/>
    <property type="match status" value="1"/>
</dbReference>
<evidence type="ECO:0000259" key="3">
    <source>
        <dbReference type="Pfam" id="PF00910"/>
    </source>
</evidence>
<dbReference type="InterPro" id="IPR000605">
    <property type="entry name" value="Helicase_SF3_ssDNA/RNA_vir"/>
</dbReference>
<evidence type="ECO:0000313" key="5">
    <source>
        <dbReference type="Proteomes" id="UP001153712"/>
    </source>
</evidence>
<dbReference type="EMBL" id="OU900100">
    <property type="protein sequence ID" value="CAG9864149.1"/>
    <property type="molecule type" value="Genomic_DNA"/>
</dbReference>
<dbReference type="SUPFAM" id="SSF52540">
    <property type="entry name" value="P-loop containing nucleoside triphosphate hydrolases"/>
    <property type="match status" value="1"/>
</dbReference>
<evidence type="ECO:0000256" key="1">
    <source>
        <dbReference type="SAM" id="MobiDB-lite"/>
    </source>
</evidence>
<evidence type="ECO:0000256" key="2">
    <source>
        <dbReference type="SAM" id="Phobius"/>
    </source>
</evidence>
<dbReference type="GO" id="GO:0003723">
    <property type="term" value="F:RNA binding"/>
    <property type="evidence" value="ECO:0007669"/>
    <property type="project" value="InterPro"/>
</dbReference>
<feature type="compositionally biased region" description="Polar residues" evidence="1">
    <location>
        <begin position="108"/>
        <end position="119"/>
    </location>
</feature>
<dbReference type="Pfam" id="PF00910">
    <property type="entry name" value="RNA_helicase"/>
    <property type="match status" value="1"/>
</dbReference>
<keyword evidence="2" id="KW-1133">Transmembrane helix</keyword>
<dbReference type="GO" id="GO:0003724">
    <property type="term" value="F:RNA helicase activity"/>
    <property type="evidence" value="ECO:0007669"/>
    <property type="project" value="InterPro"/>
</dbReference>
<dbReference type="InterPro" id="IPR027417">
    <property type="entry name" value="P-loop_NTPase"/>
</dbReference>
<dbReference type="Proteomes" id="UP001153712">
    <property type="component" value="Chromosome 7"/>
</dbReference>
<keyword evidence="2" id="KW-0472">Membrane</keyword>
<dbReference type="AlphaFoldDB" id="A0A9N9XR23"/>